<protein>
    <recommendedName>
        <fullName evidence="3">T9SS C-terminal target domain-containing protein</fullName>
    </recommendedName>
</protein>
<comment type="caution">
    <text evidence="1">The sequence shown here is derived from an EMBL/GenBank/DDBJ whole genome shotgun (WGS) entry which is preliminary data.</text>
</comment>
<name>A0ABW3B7J1_9FLAO</name>
<evidence type="ECO:0000313" key="1">
    <source>
        <dbReference type="EMBL" id="MFD0798969.1"/>
    </source>
</evidence>
<reference evidence="2" key="1">
    <citation type="journal article" date="2019" name="Int. J. Syst. Evol. Microbiol.">
        <title>The Global Catalogue of Microorganisms (GCM) 10K type strain sequencing project: providing services to taxonomists for standard genome sequencing and annotation.</title>
        <authorList>
            <consortium name="The Broad Institute Genomics Platform"/>
            <consortium name="The Broad Institute Genome Sequencing Center for Infectious Disease"/>
            <person name="Wu L."/>
            <person name="Ma J."/>
        </authorList>
    </citation>
    <scope>NUCLEOTIDE SEQUENCE [LARGE SCALE GENOMIC DNA]</scope>
    <source>
        <strain evidence="2">CCUG 61948</strain>
    </source>
</reference>
<accession>A0ABW3B7J1</accession>
<gene>
    <name evidence="1" type="ORF">ACFQZJ_15965</name>
</gene>
<dbReference type="EMBL" id="JBHTHY010000014">
    <property type="protein sequence ID" value="MFD0798969.1"/>
    <property type="molecule type" value="Genomic_DNA"/>
</dbReference>
<sequence length="129" mass="14224">MVKKLLLIVLILHPLIGKSQELFQLSFEHRQTSSYSPWTEANETSFPTTNSTIIVGGLNDLDGIGNYLNIFGSKLIVDSLDIASDGTQNVVLRREDGGNFFNLYPTINAKLTPVRYGKNEAALPIESTP</sequence>
<keyword evidence="2" id="KW-1185">Reference proteome</keyword>
<dbReference type="RefSeq" id="WP_379935874.1">
    <property type="nucleotide sequence ID" value="NZ_JBHTHY010000014.1"/>
</dbReference>
<organism evidence="1 2">
    <name type="scientific">Maribacter chungangensis</name>
    <dbReference type="NCBI Taxonomy" id="1069117"/>
    <lineage>
        <taxon>Bacteria</taxon>
        <taxon>Pseudomonadati</taxon>
        <taxon>Bacteroidota</taxon>
        <taxon>Flavobacteriia</taxon>
        <taxon>Flavobacteriales</taxon>
        <taxon>Flavobacteriaceae</taxon>
        <taxon>Maribacter</taxon>
    </lineage>
</organism>
<dbReference type="Proteomes" id="UP001597012">
    <property type="component" value="Unassembled WGS sequence"/>
</dbReference>
<evidence type="ECO:0000313" key="2">
    <source>
        <dbReference type="Proteomes" id="UP001597012"/>
    </source>
</evidence>
<proteinExistence type="predicted"/>
<evidence type="ECO:0008006" key="3">
    <source>
        <dbReference type="Google" id="ProtNLM"/>
    </source>
</evidence>